<dbReference type="EMBL" id="AP022567">
    <property type="protein sequence ID" value="BBX35303.1"/>
    <property type="molecule type" value="Genomic_DNA"/>
</dbReference>
<keyword evidence="2" id="KW-1185">Reference proteome</keyword>
<evidence type="ECO:0008006" key="3">
    <source>
        <dbReference type="Google" id="ProtNLM"/>
    </source>
</evidence>
<evidence type="ECO:0000313" key="1">
    <source>
        <dbReference type="EMBL" id="BBX35303.1"/>
    </source>
</evidence>
<protein>
    <recommendedName>
        <fullName evidence="3">ATPase BadF/BadG/BcrA/BcrD type domain-containing protein</fullName>
    </recommendedName>
</protein>
<reference evidence="1 2" key="1">
    <citation type="journal article" date="2019" name="Emerg. Microbes Infect.">
        <title>Comprehensive subspecies identification of 175 nontuberculous mycobacteria species based on 7547 genomic profiles.</title>
        <authorList>
            <person name="Matsumoto Y."/>
            <person name="Kinjo T."/>
            <person name="Motooka D."/>
            <person name="Nabeya D."/>
            <person name="Jung N."/>
            <person name="Uechi K."/>
            <person name="Horii T."/>
            <person name="Iida T."/>
            <person name="Fujita J."/>
            <person name="Nakamura S."/>
        </authorList>
    </citation>
    <scope>NUCLEOTIDE SEQUENCE [LARGE SCALE GENOMIC DNA]</scope>
    <source>
        <strain evidence="1 2">JCM 12375</strain>
    </source>
</reference>
<organism evidence="1 2">
    <name type="scientific">Mycolicibacterium mageritense</name>
    <name type="common">Mycobacterium mageritense</name>
    <dbReference type="NCBI Taxonomy" id="53462"/>
    <lineage>
        <taxon>Bacteria</taxon>
        <taxon>Bacillati</taxon>
        <taxon>Actinomycetota</taxon>
        <taxon>Actinomycetes</taxon>
        <taxon>Mycobacteriales</taxon>
        <taxon>Mycobacteriaceae</taxon>
        <taxon>Mycolicibacterium</taxon>
    </lineage>
</organism>
<dbReference type="Proteomes" id="UP000465622">
    <property type="component" value="Chromosome"/>
</dbReference>
<proteinExistence type="predicted"/>
<sequence>MLAGGLAVHQPALQKAVRQRLTEQQFTDVRVLSVDPVRGAVELAQRLLLECDADKETK</sequence>
<accession>A0ABM7HXH2</accession>
<evidence type="ECO:0000313" key="2">
    <source>
        <dbReference type="Proteomes" id="UP000465622"/>
    </source>
</evidence>
<name>A0ABM7HXH2_MYCME</name>
<gene>
    <name evidence="1" type="ORF">MMAGJ_45850</name>
</gene>